<keyword evidence="1" id="KW-0472">Membrane</keyword>
<keyword evidence="1" id="KW-0812">Transmembrane</keyword>
<name>A0A2S7MWX9_9BACI</name>
<evidence type="ECO:0000256" key="1">
    <source>
        <dbReference type="SAM" id="Phobius"/>
    </source>
</evidence>
<dbReference type="Proteomes" id="UP000239663">
    <property type="component" value="Unassembled WGS sequence"/>
</dbReference>
<sequence>MRLNKKQKKDLLFFIVPLILFQLNELIKADIQIPVLGYLLRCHLNDYFGGISFAAYLNFVLSLSNWTSFQLTKIRHFLVAGLFCGICWEVITPIFMQSSTADIWDVVAYILGMLTYWFFCIKWAAENN</sequence>
<dbReference type="EMBL" id="PKOZ01000012">
    <property type="protein sequence ID" value="PQD94266.1"/>
    <property type="molecule type" value="Genomic_DNA"/>
</dbReference>
<organism evidence="2 3">
    <name type="scientific">Pradoshia eiseniae</name>
    <dbReference type="NCBI Taxonomy" id="2064768"/>
    <lineage>
        <taxon>Bacteria</taxon>
        <taxon>Bacillati</taxon>
        <taxon>Bacillota</taxon>
        <taxon>Bacilli</taxon>
        <taxon>Bacillales</taxon>
        <taxon>Bacillaceae</taxon>
        <taxon>Pradoshia</taxon>
    </lineage>
</organism>
<comment type="caution">
    <text evidence="2">The sequence shown here is derived from an EMBL/GenBank/DDBJ whole genome shotgun (WGS) entry which is preliminary data.</text>
</comment>
<keyword evidence="1" id="KW-1133">Transmembrane helix</keyword>
<accession>A0A2S7MWX9</accession>
<proteinExistence type="predicted"/>
<feature type="transmembrane region" description="Helical" evidence="1">
    <location>
        <begin position="76"/>
        <end position="95"/>
    </location>
</feature>
<reference evidence="2 3" key="1">
    <citation type="submission" date="2017-12" db="EMBL/GenBank/DDBJ databases">
        <title>Taxonomic description and draft genome of Pradoshia cofamensis Gen. nov., sp. nov., a thermotolerant bacillale isolated from anterior gut of earthworm Eisenia fetida.</title>
        <authorList>
            <person name="Saha T."/>
            <person name="Chakraborty R."/>
        </authorList>
    </citation>
    <scope>NUCLEOTIDE SEQUENCE [LARGE SCALE GENOMIC DNA]</scope>
    <source>
        <strain evidence="2 3">EAG3</strain>
    </source>
</reference>
<feature type="transmembrane region" description="Helical" evidence="1">
    <location>
        <begin position="107"/>
        <end position="125"/>
    </location>
</feature>
<evidence type="ECO:0000313" key="3">
    <source>
        <dbReference type="Proteomes" id="UP000239663"/>
    </source>
</evidence>
<dbReference type="AlphaFoldDB" id="A0A2S7MWX9"/>
<evidence type="ECO:0000313" key="2">
    <source>
        <dbReference type="EMBL" id="PQD94266.1"/>
    </source>
</evidence>
<keyword evidence="3" id="KW-1185">Reference proteome</keyword>
<evidence type="ECO:0008006" key="4">
    <source>
        <dbReference type="Google" id="ProtNLM"/>
    </source>
</evidence>
<protein>
    <recommendedName>
        <fullName evidence="4">VanZ-like domain-containing protein</fullName>
    </recommendedName>
</protein>
<gene>
    <name evidence="2" type="ORF">CYL18_15465</name>
</gene>
<feature type="transmembrane region" description="Helical" evidence="1">
    <location>
        <begin position="45"/>
        <end position="64"/>
    </location>
</feature>